<dbReference type="Pfam" id="PF00578">
    <property type="entry name" value="AhpC-TSA"/>
    <property type="match status" value="1"/>
</dbReference>
<dbReference type="InterPro" id="IPR013766">
    <property type="entry name" value="Thioredoxin_domain"/>
</dbReference>
<proteinExistence type="predicted"/>
<organism evidence="2 3">
    <name type="scientific">Yersinia thracica</name>
    <dbReference type="NCBI Taxonomy" id="2890319"/>
    <lineage>
        <taxon>Bacteria</taxon>
        <taxon>Pseudomonadati</taxon>
        <taxon>Pseudomonadota</taxon>
        <taxon>Gammaproteobacteria</taxon>
        <taxon>Enterobacterales</taxon>
        <taxon>Yersiniaceae</taxon>
        <taxon>Yersinia</taxon>
    </lineage>
</organism>
<accession>A0A0T9NQ40</accession>
<dbReference type="EMBL" id="CQAW01000003">
    <property type="protein sequence ID" value="CNH24273.1"/>
    <property type="molecule type" value="Genomic_DNA"/>
</dbReference>
<dbReference type="AlphaFoldDB" id="A0A0T9NQ40"/>
<evidence type="ECO:0000313" key="3">
    <source>
        <dbReference type="Proteomes" id="UP000041882"/>
    </source>
</evidence>
<dbReference type="PANTHER" id="PTHR42852:SF17">
    <property type="entry name" value="THIOREDOXIN-LIKE PROTEIN HI_1115"/>
    <property type="match status" value="1"/>
</dbReference>
<dbReference type="PROSITE" id="PS51352">
    <property type="entry name" value="THIOREDOXIN_2"/>
    <property type="match status" value="1"/>
</dbReference>
<name>A0A0T9NQ40_9GAMM</name>
<dbReference type="PANTHER" id="PTHR42852">
    <property type="entry name" value="THIOL:DISULFIDE INTERCHANGE PROTEIN DSBE"/>
    <property type="match status" value="1"/>
</dbReference>
<keyword evidence="3" id="KW-1185">Reference proteome</keyword>
<feature type="domain" description="Thioredoxin" evidence="1">
    <location>
        <begin position="31"/>
        <end position="166"/>
    </location>
</feature>
<dbReference type="InterPro" id="IPR050553">
    <property type="entry name" value="Thioredoxin_ResA/DsbE_sf"/>
</dbReference>
<dbReference type="GO" id="GO:0016209">
    <property type="term" value="F:antioxidant activity"/>
    <property type="evidence" value="ECO:0007669"/>
    <property type="project" value="InterPro"/>
</dbReference>
<sequence length="166" mass="18848">MKRLKRWGKELLVLLLLAAVVSFAMDWLRSPQAPTDWPDTPWQTLAGKTVSLQEMSQERPLLIYFWATWCGVCKFTTPSVNQLVQEGENVLTVALRSGAPAQVETGLRKKGYQLPVINDPQGQLSAQWQINVTPTVVILYQGKMVQHTSGWTSYWGMKLRLWLASF</sequence>
<evidence type="ECO:0000313" key="2">
    <source>
        <dbReference type="EMBL" id="CNH24273.1"/>
    </source>
</evidence>
<reference evidence="3" key="1">
    <citation type="submission" date="2015-03" db="EMBL/GenBank/DDBJ databases">
        <authorList>
            <consortium name="Pathogen Informatics"/>
            <person name="Murphy D."/>
        </authorList>
    </citation>
    <scope>NUCLEOTIDE SEQUENCE [LARGE SCALE GENOMIC DNA]</scope>
    <source>
        <strain evidence="3">IP6945</strain>
    </source>
</reference>
<dbReference type="CDD" id="cd03011">
    <property type="entry name" value="TlpA_like_ScsD_MtbDsbE"/>
    <property type="match status" value="1"/>
</dbReference>
<protein>
    <submittedName>
        <fullName evidence="2">Putative metal resistance protein</fullName>
    </submittedName>
</protein>
<dbReference type="SUPFAM" id="SSF52833">
    <property type="entry name" value="Thioredoxin-like"/>
    <property type="match status" value="1"/>
</dbReference>
<dbReference type="InterPro" id="IPR036249">
    <property type="entry name" value="Thioredoxin-like_sf"/>
</dbReference>
<dbReference type="Gene3D" id="3.40.30.10">
    <property type="entry name" value="Glutaredoxin"/>
    <property type="match status" value="1"/>
</dbReference>
<dbReference type="InterPro" id="IPR000866">
    <property type="entry name" value="AhpC/TSA"/>
</dbReference>
<dbReference type="GO" id="GO:0016491">
    <property type="term" value="F:oxidoreductase activity"/>
    <property type="evidence" value="ECO:0007669"/>
    <property type="project" value="InterPro"/>
</dbReference>
<dbReference type="RefSeq" id="WP_050112964.1">
    <property type="nucleotide sequence ID" value="NZ_CABHXX010000071.1"/>
</dbReference>
<evidence type="ECO:0000259" key="1">
    <source>
        <dbReference type="PROSITE" id="PS51352"/>
    </source>
</evidence>
<gene>
    <name evidence="2" type="primary">trxA</name>
    <name evidence="2" type="ORF">ERS008472_00952</name>
</gene>
<dbReference type="Proteomes" id="UP000041882">
    <property type="component" value="Unassembled WGS sequence"/>
</dbReference>